<dbReference type="InterPro" id="IPR011009">
    <property type="entry name" value="Kinase-like_dom_sf"/>
</dbReference>
<dbReference type="Gene3D" id="3.30.200.20">
    <property type="entry name" value="Phosphorylase Kinase, domain 1"/>
    <property type="match status" value="1"/>
</dbReference>
<feature type="domain" description="Aminoglycoside phosphotransferase" evidence="1">
    <location>
        <begin position="30"/>
        <end position="231"/>
    </location>
</feature>
<proteinExistence type="predicted"/>
<gene>
    <name evidence="2" type="ORF">PG915_11430</name>
</gene>
<dbReference type="SUPFAM" id="SSF56112">
    <property type="entry name" value="Protein kinase-like (PK-like)"/>
    <property type="match status" value="1"/>
</dbReference>
<dbReference type="InterPro" id="IPR002575">
    <property type="entry name" value="Aminoglycoside_PTrfase"/>
</dbReference>
<accession>A0AAU8BFU3</accession>
<dbReference type="InterPro" id="IPR052077">
    <property type="entry name" value="CcrZ_PhaseVar_Mediator"/>
</dbReference>
<evidence type="ECO:0000259" key="1">
    <source>
        <dbReference type="Pfam" id="PF01636"/>
    </source>
</evidence>
<dbReference type="Pfam" id="PF01636">
    <property type="entry name" value="APH"/>
    <property type="match status" value="1"/>
</dbReference>
<protein>
    <submittedName>
        <fullName evidence="2">Phosphotransferase</fullName>
    </submittedName>
</protein>
<name>A0AAU8BFU3_9VIBR</name>
<dbReference type="Gene3D" id="3.90.1200.10">
    <property type="match status" value="1"/>
</dbReference>
<sequence length="280" mass="32177">MQPWKQALQSAPNLAAIPSLINEVPLGALPLSGGLTNRCWRVLTSNYGWLVWRAGSEHCQVFDIDRRNEANALLSVEGYLSANRVVAQGEQGLLVTWCEGKPISADHPADALLSELAKIHEIKPSLSIRNFDLTAKLDHYWAHIHDNVLKRRYKSLYEKYRQLPKLHCEDNVLCHFDFGHHNILSAKDQLVVIDWEYAAMASPTLDLVLTLDMLGLDYQTGLNLYQQYRYIDNAAEWLDDMRSWQPHSEIMAMLWYVLAAEQWENPEFLVAAEQIYQRNC</sequence>
<dbReference type="AlphaFoldDB" id="A0AAU8BFU3"/>
<dbReference type="RefSeq" id="WP_367357775.1">
    <property type="nucleotide sequence ID" value="NZ_CP115920.1"/>
</dbReference>
<organism evidence="2">
    <name type="scientific">Vibrio chaetopteri</name>
    <dbReference type="NCBI Taxonomy" id="3016528"/>
    <lineage>
        <taxon>Bacteria</taxon>
        <taxon>Pseudomonadati</taxon>
        <taxon>Pseudomonadota</taxon>
        <taxon>Gammaproteobacteria</taxon>
        <taxon>Vibrionales</taxon>
        <taxon>Vibrionaceae</taxon>
        <taxon>Vibrio</taxon>
    </lineage>
</organism>
<evidence type="ECO:0000313" key="2">
    <source>
        <dbReference type="EMBL" id="XCD15201.2"/>
    </source>
</evidence>
<dbReference type="KEGG" id="vck:PG915_11430"/>
<reference evidence="2" key="1">
    <citation type="submission" date="2023-01" db="EMBL/GenBank/DDBJ databases">
        <title>Vibrio sp. CB1-14 genome sequencing.</title>
        <authorList>
            <person name="Otstavnykh N."/>
            <person name="Isaeva M."/>
            <person name="Meleshko D."/>
        </authorList>
    </citation>
    <scope>NUCLEOTIDE SEQUENCE</scope>
    <source>
        <strain evidence="2">CB1-14</strain>
    </source>
</reference>
<dbReference type="EMBL" id="CP115920">
    <property type="protein sequence ID" value="XCD15201.2"/>
    <property type="molecule type" value="Genomic_DNA"/>
</dbReference>
<dbReference type="PANTHER" id="PTHR40086">
    <property type="entry name" value="PHOSPHOTRANSFERASE YTMP-RELATED"/>
    <property type="match status" value="1"/>
</dbReference>
<dbReference type="PANTHER" id="PTHR40086:SF1">
    <property type="entry name" value="CELL CYCLE REGULATOR CCRZ"/>
    <property type="match status" value="1"/>
</dbReference>